<name>A0A239V313_9MICO</name>
<feature type="region of interest" description="Disordered" evidence="1">
    <location>
        <begin position="1"/>
        <end position="52"/>
    </location>
</feature>
<evidence type="ECO:0000256" key="1">
    <source>
        <dbReference type="SAM" id="MobiDB-lite"/>
    </source>
</evidence>
<dbReference type="GeneID" id="63460533"/>
<dbReference type="RefSeq" id="WP_154657600.1">
    <property type="nucleotide sequence ID" value="NZ_LT906453.1"/>
</dbReference>
<evidence type="ECO:0000313" key="3">
    <source>
        <dbReference type="Proteomes" id="UP000242637"/>
    </source>
</evidence>
<dbReference type="KEGG" id="dco:SAMEA4475696_0045"/>
<dbReference type="Proteomes" id="UP000242637">
    <property type="component" value="Chromosome 1"/>
</dbReference>
<dbReference type="OrthoDB" id="10013595at2"/>
<dbReference type="EMBL" id="LT906453">
    <property type="protein sequence ID" value="SNV16645.1"/>
    <property type="molecule type" value="Genomic_DNA"/>
</dbReference>
<accession>A0A239V313</accession>
<sequence length="128" mass="13478">MSVSGIEGPDPSRASGVSPAPATSANLPTSPVQPVARTAATTPREARAGREQFYSPELISGLLSDNVTGWQRESLGRLARMLRMQPRAVLAALRGGLHALPSLLASRRMNVADLNGMFDKGLLVDAMA</sequence>
<protein>
    <submittedName>
        <fullName evidence="2">Uncharacterized protein</fullName>
    </submittedName>
</protein>
<organism evidence="2 3">
    <name type="scientific">Dermatophilus congolensis</name>
    <dbReference type="NCBI Taxonomy" id="1863"/>
    <lineage>
        <taxon>Bacteria</taxon>
        <taxon>Bacillati</taxon>
        <taxon>Actinomycetota</taxon>
        <taxon>Actinomycetes</taxon>
        <taxon>Micrococcales</taxon>
        <taxon>Dermatophilaceae</taxon>
        <taxon>Dermatophilus</taxon>
    </lineage>
</organism>
<reference evidence="2 3" key="1">
    <citation type="submission" date="2017-06" db="EMBL/GenBank/DDBJ databases">
        <authorList>
            <consortium name="Pathogen Informatics"/>
        </authorList>
    </citation>
    <scope>NUCLEOTIDE SEQUENCE [LARGE SCALE GENOMIC DNA]</scope>
    <source>
        <strain evidence="2 3">NCTC13039</strain>
    </source>
</reference>
<gene>
    <name evidence="2" type="ORF">SAMEA4475696_00045</name>
</gene>
<proteinExistence type="predicted"/>
<feature type="compositionally biased region" description="Polar residues" evidence="1">
    <location>
        <begin position="21"/>
        <end position="32"/>
    </location>
</feature>
<evidence type="ECO:0000313" key="2">
    <source>
        <dbReference type="EMBL" id="SNV16645.1"/>
    </source>
</evidence>
<dbReference type="STRING" id="1121387.GCA_000429885_00788"/>
<keyword evidence="3" id="KW-1185">Reference proteome</keyword>
<dbReference type="AlphaFoldDB" id="A0A239V313"/>